<proteinExistence type="predicted"/>
<gene>
    <name evidence="1" type="ORF">SB48_HM08orf00731</name>
</gene>
<dbReference type="Proteomes" id="UP000032024">
    <property type="component" value="Chromosome"/>
</dbReference>
<reference evidence="2" key="1">
    <citation type="submission" date="2015-01" db="EMBL/GenBank/DDBJ databases">
        <title>Comparative genome analysis of Bacillus coagulans HM-08, Clostridium butyricum HM-68, Bacillus subtilis HM-66 and Bacillus paralicheniformis BL-09.</title>
        <authorList>
            <person name="Zhang H."/>
        </authorList>
    </citation>
    <scope>NUCLEOTIDE SEQUENCE [LARGE SCALE GENOMIC DNA]</scope>
    <source>
        <strain evidence="2">HM-08</strain>
    </source>
</reference>
<dbReference type="AlphaFoldDB" id="A0AAN0WAT7"/>
<evidence type="ECO:0000313" key="2">
    <source>
        <dbReference type="Proteomes" id="UP000032024"/>
    </source>
</evidence>
<accession>A0AAN0WAT7</accession>
<organism evidence="1 2">
    <name type="scientific">Heyndrickxia coagulans</name>
    <name type="common">Weizmannia coagulans</name>
    <dbReference type="NCBI Taxonomy" id="1398"/>
    <lineage>
        <taxon>Bacteria</taxon>
        <taxon>Bacillati</taxon>
        <taxon>Bacillota</taxon>
        <taxon>Bacilli</taxon>
        <taxon>Bacillales</taxon>
        <taxon>Bacillaceae</taxon>
        <taxon>Heyndrickxia</taxon>
    </lineage>
</organism>
<keyword evidence="2" id="KW-1185">Reference proteome</keyword>
<protein>
    <submittedName>
        <fullName evidence="1">Uncharacterized protein</fullName>
    </submittedName>
</protein>
<dbReference type="EMBL" id="CP010525">
    <property type="protein sequence ID" value="AJO21268.1"/>
    <property type="molecule type" value="Genomic_DNA"/>
</dbReference>
<name>A0AAN0WAT7_HEYCO</name>
<evidence type="ECO:0000313" key="1">
    <source>
        <dbReference type="EMBL" id="AJO21268.1"/>
    </source>
</evidence>
<sequence>MGFGKSKFKAEQLAKRYTDKQEKKLNFLFQRFKKPKLVSLYIMKTVTGLNCQDYGFWQK</sequence>